<dbReference type="InterPro" id="IPR051330">
    <property type="entry name" value="Phosphatase_reg/MetRdx"/>
</dbReference>
<dbReference type="InterPro" id="IPR007303">
    <property type="entry name" value="TIP41-like"/>
</dbReference>
<dbReference type="PANTHER" id="PTHR21021:SF16">
    <property type="entry name" value="TIP41-LIKE PROTEIN"/>
    <property type="match status" value="1"/>
</dbReference>
<dbReference type="EMBL" id="JANBPT010000346">
    <property type="protein sequence ID" value="KAJ1923230.1"/>
    <property type="molecule type" value="Genomic_DNA"/>
</dbReference>
<organism evidence="2 3">
    <name type="scientific">Tieghemiomyces parasiticus</name>
    <dbReference type="NCBI Taxonomy" id="78921"/>
    <lineage>
        <taxon>Eukaryota</taxon>
        <taxon>Fungi</taxon>
        <taxon>Fungi incertae sedis</taxon>
        <taxon>Zoopagomycota</taxon>
        <taxon>Kickxellomycotina</taxon>
        <taxon>Dimargaritomycetes</taxon>
        <taxon>Dimargaritales</taxon>
        <taxon>Dimargaritaceae</taxon>
        <taxon>Tieghemiomyces</taxon>
    </lineage>
</organism>
<dbReference type="Pfam" id="PF04176">
    <property type="entry name" value="TIP41"/>
    <property type="match status" value="1"/>
</dbReference>
<dbReference type="GO" id="GO:0031929">
    <property type="term" value="P:TOR signaling"/>
    <property type="evidence" value="ECO:0007669"/>
    <property type="project" value="TreeGrafter"/>
</dbReference>
<dbReference type="GO" id="GO:0005829">
    <property type="term" value="C:cytosol"/>
    <property type="evidence" value="ECO:0007669"/>
    <property type="project" value="TreeGrafter"/>
</dbReference>
<proteinExistence type="inferred from homology"/>
<comment type="similarity">
    <text evidence="1">Belongs to the TIP41 family.</text>
</comment>
<dbReference type="PANTHER" id="PTHR21021">
    <property type="entry name" value="GAF/PUTATIVE CYTOSKELETAL PROTEIN"/>
    <property type="match status" value="1"/>
</dbReference>
<keyword evidence="3" id="KW-1185">Reference proteome</keyword>
<evidence type="ECO:0000256" key="1">
    <source>
        <dbReference type="ARBA" id="ARBA00006658"/>
    </source>
</evidence>
<name>A0A9W8A833_9FUNG</name>
<protein>
    <submittedName>
        <fullName evidence="2">Tap42 interacting protein</fullName>
    </submittedName>
</protein>
<accession>A0A9W8A833</accession>
<evidence type="ECO:0000313" key="3">
    <source>
        <dbReference type="Proteomes" id="UP001150569"/>
    </source>
</evidence>
<reference evidence="2" key="1">
    <citation type="submission" date="2022-07" db="EMBL/GenBank/DDBJ databases">
        <title>Phylogenomic reconstructions and comparative analyses of Kickxellomycotina fungi.</title>
        <authorList>
            <person name="Reynolds N.K."/>
            <person name="Stajich J.E."/>
            <person name="Barry K."/>
            <person name="Grigoriev I.V."/>
            <person name="Crous P."/>
            <person name="Smith M.E."/>
        </authorList>
    </citation>
    <scope>NUCLEOTIDE SEQUENCE</scope>
    <source>
        <strain evidence="2">RSA 861</strain>
    </source>
</reference>
<gene>
    <name evidence="2" type="primary">TIP41_1</name>
    <name evidence="2" type="ORF">IWQ60_006010</name>
</gene>
<dbReference type="OrthoDB" id="10253878at2759"/>
<dbReference type="Proteomes" id="UP001150569">
    <property type="component" value="Unassembled WGS sequence"/>
</dbReference>
<sequence>MATPTDKSSGASTPTTTDLKVPVPHTLFQSGKPVSDGIRGIELQGWKIERQVKPISDSATIESYEKRFGFPIPEMIFGDNYLSISYPASGFQMQWNPWDALAFVSKDVAADQWLKVAYAEEWTNYSSDSLHHAKAPVKKYDWTYSTTYSGTLKNSPYGEFEPTEDHINYDKLKIPEPILFFDETVLYEDELADNGVSITSVKVRFLMRVDGVAFRLFDTRVYHEFGKNYLMRECLARECAYKDIVKLLPKGKGRDSSPDISNLGDPAWVASAIASQPPAPETSKNASPFVQDKAEKLWVF</sequence>
<comment type="caution">
    <text evidence="2">The sequence shown here is derived from an EMBL/GenBank/DDBJ whole genome shotgun (WGS) entry which is preliminary data.</text>
</comment>
<evidence type="ECO:0000313" key="2">
    <source>
        <dbReference type="EMBL" id="KAJ1923230.1"/>
    </source>
</evidence>
<dbReference type="AlphaFoldDB" id="A0A9W8A833"/>